<keyword evidence="1" id="KW-1133">Transmembrane helix</keyword>
<accession>A0A4Q2UDG8</accession>
<evidence type="ECO:0000313" key="3">
    <source>
        <dbReference type="Proteomes" id="UP000290407"/>
    </source>
</evidence>
<keyword evidence="1" id="KW-0472">Membrane</keyword>
<proteinExistence type="predicted"/>
<protein>
    <submittedName>
        <fullName evidence="2">Uncharacterized protein</fullName>
    </submittedName>
</protein>
<name>A0A4Q2UDG8_9BACT</name>
<comment type="caution">
    <text evidence="2">The sequence shown here is derived from an EMBL/GenBank/DDBJ whole genome shotgun (WGS) entry which is preliminary data.</text>
</comment>
<keyword evidence="3" id="KW-1185">Reference proteome</keyword>
<reference evidence="2 3" key="1">
    <citation type="submission" date="2019-01" db="EMBL/GenBank/DDBJ databases">
        <title>Spirosoma flava sp. nov., a propanil-degrading bacterium isolated from herbicide-contaminated soil.</title>
        <authorList>
            <person name="Zhang L."/>
            <person name="Jiang J.-D."/>
        </authorList>
    </citation>
    <scope>NUCLEOTIDE SEQUENCE [LARGE SCALE GENOMIC DNA]</scope>
    <source>
        <strain evidence="2 3">TY50</strain>
    </source>
</reference>
<dbReference type="Proteomes" id="UP000290407">
    <property type="component" value="Unassembled WGS sequence"/>
</dbReference>
<dbReference type="AlphaFoldDB" id="A0A4Q2UDG8"/>
<keyword evidence="1" id="KW-0812">Transmembrane</keyword>
<dbReference type="RefSeq" id="WP_129605991.1">
    <property type="nucleotide sequence ID" value="NZ_SBLB01000011.1"/>
</dbReference>
<sequence>MRPTNQLEQWEWMEAYHRGTLSADERLIFEQELKRDPDFSRECAQLLAADKALRELALAKTVRNAVRAELAAPPKPIQRLRLGRGRLASVLVACVLLVISYLTFSQVDLESYRQDVTLTQRYRESEDDVAGPDLTPQQRTFYREFFDAQAYLANGQPQLAIGNLEKLARVDSLRPYFKQAVQWHLLNAYLLNRQPDNADATFQLLDQSGQSVYPISTSDRWKVWWQIRWQKLGRSA</sequence>
<dbReference type="EMBL" id="SBLB01000011">
    <property type="protein sequence ID" value="RYC66876.1"/>
    <property type="molecule type" value="Genomic_DNA"/>
</dbReference>
<gene>
    <name evidence="2" type="ORF">EQG79_27630</name>
</gene>
<evidence type="ECO:0000256" key="1">
    <source>
        <dbReference type="SAM" id="Phobius"/>
    </source>
</evidence>
<feature type="transmembrane region" description="Helical" evidence="1">
    <location>
        <begin position="87"/>
        <end position="104"/>
    </location>
</feature>
<evidence type="ECO:0000313" key="2">
    <source>
        <dbReference type="EMBL" id="RYC66876.1"/>
    </source>
</evidence>
<organism evidence="2 3">
    <name type="scientific">Spirosoma sordidisoli</name>
    <dbReference type="NCBI Taxonomy" id="2502893"/>
    <lineage>
        <taxon>Bacteria</taxon>
        <taxon>Pseudomonadati</taxon>
        <taxon>Bacteroidota</taxon>
        <taxon>Cytophagia</taxon>
        <taxon>Cytophagales</taxon>
        <taxon>Cytophagaceae</taxon>
        <taxon>Spirosoma</taxon>
    </lineage>
</organism>